<protein>
    <submittedName>
        <fullName evidence="9">Uncharacterized protein</fullName>
    </submittedName>
</protein>
<sequence>MKRVQSAFVLVLVSVIVLRMAFIFLRTPSVSIDHERLRSVWLHSQYNLGKGYEFFGNMPDEDLYAFSALEYVSGKNPVQVNYENPPLAKYLLGISYLVFGNILVVQFIASFGILLLTYLLTRHHFLLSPIAFLPPLLLVVDPLFVKASTTVNLDLIQLFFALVALYLLTLRQRSPFLLFFLGCAIGGIMASKVFFVGLLLLVYSSFVLWLNRTPRLLSSIVPVFIGCLLVYLGSYAVYFAYRSPSDFLKLHIDIIRLYRSYLPEYPWFEIWRILLVGQWRTWFAKPSIQPVAEYWLGWPIAAVLSGSLLLSRRALRLPWPPSTILLGWALAYLLFQSVHVVFPRYLLLVLPILYALSAIRISTLPPKIPS</sequence>
<organism evidence="9 10">
    <name type="scientific">Candidatus Chisholmbacteria bacterium RIFCSPHIGHO2_01_FULL_52_32</name>
    <dbReference type="NCBI Taxonomy" id="1797591"/>
    <lineage>
        <taxon>Bacteria</taxon>
        <taxon>Candidatus Chisholmiibacteriota</taxon>
    </lineage>
</organism>
<dbReference type="PANTHER" id="PTHR33908:SF11">
    <property type="entry name" value="MEMBRANE PROTEIN"/>
    <property type="match status" value="1"/>
</dbReference>
<dbReference type="PANTHER" id="PTHR33908">
    <property type="entry name" value="MANNOSYLTRANSFERASE YKCB-RELATED"/>
    <property type="match status" value="1"/>
</dbReference>
<evidence type="ECO:0000313" key="9">
    <source>
        <dbReference type="EMBL" id="OGY18470.1"/>
    </source>
</evidence>
<keyword evidence="6 8" id="KW-1133">Transmembrane helix</keyword>
<dbReference type="GO" id="GO:0005886">
    <property type="term" value="C:plasma membrane"/>
    <property type="evidence" value="ECO:0007669"/>
    <property type="project" value="UniProtKB-SubCell"/>
</dbReference>
<evidence type="ECO:0000256" key="4">
    <source>
        <dbReference type="ARBA" id="ARBA00022679"/>
    </source>
</evidence>
<proteinExistence type="predicted"/>
<reference evidence="9 10" key="1">
    <citation type="journal article" date="2016" name="Nat. Commun.">
        <title>Thousands of microbial genomes shed light on interconnected biogeochemical processes in an aquifer system.</title>
        <authorList>
            <person name="Anantharaman K."/>
            <person name="Brown C.T."/>
            <person name="Hug L.A."/>
            <person name="Sharon I."/>
            <person name="Castelle C.J."/>
            <person name="Probst A.J."/>
            <person name="Thomas B.C."/>
            <person name="Singh A."/>
            <person name="Wilkins M.J."/>
            <person name="Karaoz U."/>
            <person name="Brodie E.L."/>
            <person name="Williams K.H."/>
            <person name="Hubbard S.S."/>
            <person name="Banfield J.F."/>
        </authorList>
    </citation>
    <scope>NUCLEOTIDE SEQUENCE [LARGE SCALE GENOMIC DNA]</scope>
</reference>
<dbReference type="InterPro" id="IPR050297">
    <property type="entry name" value="LipidA_mod_glycosyltrf_83"/>
</dbReference>
<evidence type="ECO:0000256" key="8">
    <source>
        <dbReference type="SAM" id="Phobius"/>
    </source>
</evidence>
<evidence type="ECO:0000256" key="5">
    <source>
        <dbReference type="ARBA" id="ARBA00022692"/>
    </source>
</evidence>
<dbReference type="GO" id="GO:0016763">
    <property type="term" value="F:pentosyltransferase activity"/>
    <property type="evidence" value="ECO:0007669"/>
    <property type="project" value="TreeGrafter"/>
</dbReference>
<evidence type="ECO:0000256" key="1">
    <source>
        <dbReference type="ARBA" id="ARBA00004651"/>
    </source>
</evidence>
<feature type="transmembrane region" description="Helical" evidence="8">
    <location>
        <begin position="125"/>
        <end position="145"/>
    </location>
</feature>
<feature type="transmembrane region" description="Helical" evidence="8">
    <location>
        <begin position="94"/>
        <end position="118"/>
    </location>
</feature>
<feature type="transmembrane region" description="Helical" evidence="8">
    <location>
        <begin position="151"/>
        <end position="170"/>
    </location>
</feature>
<keyword evidence="3" id="KW-0328">Glycosyltransferase</keyword>
<gene>
    <name evidence="9" type="ORF">A2786_03155</name>
</gene>
<keyword evidence="7 8" id="KW-0472">Membrane</keyword>
<keyword evidence="4" id="KW-0808">Transferase</keyword>
<evidence type="ECO:0000256" key="3">
    <source>
        <dbReference type="ARBA" id="ARBA00022676"/>
    </source>
</evidence>
<accession>A0A1G1VSY5</accession>
<dbReference type="EMBL" id="MHCJ01000003">
    <property type="protein sequence ID" value="OGY18470.1"/>
    <property type="molecule type" value="Genomic_DNA"/>
</dbReference>
<dbReference type="Proteomes" id="UP000179233">
    <property type="component" value="Unassembled WGS sequence"/>
</dbReference>
<keyword evidence="2" id="KW-1003">Cell membrane</keyword>
<evidence type="ECO:0000256" key="2">
    <source>
        <dbReference type="ARBA" id="ARBA00022475"/>
    </source>
</evidence>
<evidence type="ECO:0000313" key="10">
    <source>
        <dbReference type="Proteomes" id="UP000179233"/>
    </source>
</evidence>
<comment type="subcellular location">
    <subcellularLocation>
        <location evidence="1">Cell membrane</location>
        <topology evidence="1">Multi-pass membrane protein</topology>
    </subcellularLocation>
</comment>
<evidence type="ECO:0000256" key="7">
    <source>
        <dbReference type="ARBA" id="ARBA00023136"/>
    </source>
</evidence>
<dbReference type="AlphaFoldDB" id="A0A1G1VSY5"/>
<feature type="transmembrane region" description="Helical" evidence="8">
    <location>
        <begin position="216"/>
        <end position="241"/>
    </location>
</feature>
<feature type="transmembrane region" description="Helical" evidence="8">
    <location>
        <begin position="341"/>
        <end position="361"/>
    </location>
</feature>
<feature type="transmembrane region" description="Helical" evidence="8">
    <location>
        <begin position="7"/>
        <end position="25"/>
    </location>
</feature>
<dbReference type="GO" id="GO:0009103">
    <property type="term" value="P:lipopolysaccharide biosynthetic process"/>
    <property type="evidence" value="ECO:0007669"/>
    <property type="project" value="UniProtKB-ARBA"/>
</dbReference>
<keyword evidence="5 8" id="KW-0812">Transmembrane</keyword>
<feature type="transmembrane region" description="Helical" evidence="8">
    <location>
        <begin position="177"/>
        <end position="210"/>
    </location>
</feature>
<evidence type="ECO:0000256" key="6">
    <source>
        <dbReference type="ARBA" id="ARBA00022989"/>
    </source>
</evidence>
<comment type="caution">
    <text evidence="9">The sequence shown here is derived from an EMBL/GenBank/DDBJ whole genome shotgun (WGS) entry which is preliminary data.</text>
</comment>
<name>A0A1G1VSY5_9BACT</name>